<keyword evidence="4" id="KW-0498">Mitosis</keyword>
<dbReference type="Gene3D" id="3.40.50.10810">
    <property type="entry name" value="Tandem AAA-ATPase domain"/>
    <property type="match status" value="1"/>
</dbReference>
<dbReference type="CDD" id="cd18793">
    <property type="entry name" value="SF2_C_SNF"/>
    <property type="match status" value="1"/>
</dbReference>
<dbReference type="Pfam" id="PF00271">
    <property type="entry name" value="Helicase_C"/>
    <property type="match status" value="1"/>
</dbReference>
<dbReference type="Gene3D" id="3.40.50.300">
    <property type="entry name" value="P-loop containing nucleotide triphosphate hydrolases"/>
    <property type="match status" value="1"/>
</dbReference>
<name>A0A023F1Z3_TRIIF</name>
<accession>A0A023F1Z3</accession>
<dbReference type="PANTHER" id="PTHR45629">
    <property type="entry name" value="SNF2/RAD54 FAMILY MEMBER"/>
    <property type="match status" value="1"/>
</dbReference>
<evidence type="ECO:0000313" key="12">
    <source>
        <dbReference type="EMBL" id="JAC15071.1"/>
    </source>
</evidence>
<feature type="domain" description="Helicase C-terminal" evidence="11">
    <location>
        <begin position="544"/>
        <end position="702"/>
    </location>
</feature>
<dbReference type="Gene3D" id="1.20.120.850">
    <property type="entry name" value="SWI2/SNF2 ATPases, N-terminal domain"/>
    <property type="match status" value="1"/>
</dbReference>
<keyword evidence="5" id="KW-0378">Hydrolase</keyword>
<evidence type="ECO:0000259" key="10">
    <source>
        <dbReference type="PROSITE" id="PS51192"/>
    </source>
</evidence>
<dbReference type="CDD" id="cd18004">
    <property type="entry name" value="DEXHc_RAD54"/>
    <property type="match status" value="1"/>
</dbReference>
<evidence type="ECO:0000256" key="6">
    <source>
        <dbReference type="ARBA" id="ARBA00023254"/>
    </source>
</evidence>
<dbReference type="GO" id="GO:0016787">
    <property type="term" value="F:hydrolase activity"/>
    <property type="evidence" value="ECO:0007669"/>
    <property type="project" value="UniProtKB-KW"/>
</dbReference>
<evidence type="ECO:0000256" key="2">
    <source>
        <dbReference type="ARBA" id="ARBA00015341"/>
    </source>
</evidence>
<dbReference type="GO" id="GO:0000724">
    <property type="term" value="P:double-strand break repair via homologous recombination"/>
    <property type="evidence" value="ECO:0007669"/>
    <property type="project" value="TreeGrafter"/>
</dbReference>
<dbReference type="InterPro" id="IPR000330">
    <property type="entry name" value="SNF2_N"/>
</dbReference>
<dbReference type="SMART" id="SM00487">
    <property type="entry name" value="DEXDc"/>
    <property type="match status" value="1"/>
</dbReference>
<keyword evidence="6" id="KW-0469">Meiosis</keyword>
<dbReference type="InterPro" id="IPR038718">
    <property type="entry name" value="SNF2-like_sf"/>
</dbReference>
<dbReference type="GO" id="GO:0007131">
    <property type="term" value="P:reciprocal meiotic recombination"/>
    <property type="evidence" value="ECO:0007669"/>
    <property type="project" value="TreeGrafter"/>
</dbReference>
<feature type="non-terminal residue" evidence="12">
    <location>
        <position position="1"/>
    </location>
</feature>
<comment type="function">
    <text evidence="8">Involved in mitotic DNA repair and meiotic recombination. Functions in the recombinational DNA repair pathway. Essential for interhomolog gene conversion (GC), but may have a less important role in intersister GC than spn-A/Rad51. In the presence of DNA, spn-A/Rad51 enhances the ATPase activity of okr/Rad54.</text>
</comment>
<dbReference type="PROSITE" id="PS51192">
    <property type="entry name" value="HELICASE_ATP_BIND_1"/>
    <property type="match status" value="1"/>
</dbReference>
<evidence type="ECO:0000256" key="1">
    <source>
        <dbReference type="ARBA" id="ARBA00011467"/>
    </source>
</evidence>
<keyword evidence="7" id="KW-0131">Cell cycle</keyword>
<dbReference type="InterPro" id="IPR001650">
    <property type="entry name" value="Helicase_C-like"/>
</dbReference>
<dbReference type="PROSITE" id="PS51194">
    <property type="entry name" value="HELICASE_CTER"/>
    <property type="match status" value="1"/>
</dbReference>
<dbReference type="InterPro" id="IPR027417">
    <property type="entry name" value="P-loop_NTPase"/>
</dbReference>
<evidence type="ECO:0000256" key="5">
    <source>
        <dbReference type="ARBA" id="ARBA00022801"/>
    </source>
</evidence>
<evidence type="ECO:0000256" key="4">
    <source>
        <dbReference type="ARBA" id="ARBA00022776"/>
    </source>
</evidence>
<dbReference type="GO" id="GO:0005524">
    <property type="term" value="F:ATP binding"/>
    <property type="evidence" value="ECO:0007669"/>
    <property type="project" value="InterPro"/>
</dbReference>
<dbReference type="GO" id="GO:0015616">
    <property type="term" value="F:DNA translocase activity"/>
    <property type="evidence" value="ECO:0007669"/>
    <property type="project" value="TreeGrafter"/>
</dbReference>
<dbReference type="Pfam" id="PF00176">
    <property type="entry name" value="SNF2-rel_dom"/>
    <property type="match status" value="1"/>
</dbReference>
<evidence type="ECO:0000256" key="7">
    <source>
        <dbReference type="ARBA" id="ARBA00023306"/>
    </source>
</evidence>
<evidence type="ECO:0000256" key="9">
    <source>
        <dbReference type="ARBA" id="ARBA00029956"/>
    </source>
</evidence>
<dbReference type="SUPFAM" id="SSF52540">
    <property type="entry name" value="P-loop containing nucleoside triphosphate hydrolases"/>
    <property type="match status" value="2"/>
</dbReference>
<evidence type="ECO:0000256" key="3">
    <source>
        <dbReference type="ARBA" id="ARBA00022618"/>
    </source>
</evidence>
<dbReference type="InterPro" id="IPR014001">
    <property type="entry name" value="Helicase_ATP-bd"/>
</dbReference>
<proteinExistence type="evidence at transcript level"/>
<dbReference type="FunFam" id="3.40.50.10810:FF:000020">
    <property type="entry name" value="DNA repair and recombination protein RAD54B"/>
    <property type="match status" value="1"/>
</dbReference>
<reference evidence="12" key="1">
    <citation type="journal article" date="2014" name="PLoS Negl. Trop. Dis.">
        <title>An updated insight into the Sialotranscriptome of Triatoma infestans: developmental stage and geographic variations.</title>
        <authorList>
            <person name="Schwarz A."/>
            <person name="Medrano-Mercado N."/>
            <person name="Schaub G.A."/>
            <person name="Struchiner C.J."/>
            <person name="Bargues M.D."/>
            <person name="Levy M.Z."/>
            <person name="Ribeiro J.M."/>
        </authorList>
    </citation>
    <scope>NUCLEOTIDE SEQUENCE</scope>
    <source>
        <strain evidence="12">Chile</strain>
        <tissue evidence="12">Salivary glands</tissue>
    </source>
</reference>
<dbReference type="SMART" id="SM00490">
    <property type="entry name" value="HELICc"/>
    <property type="match status" value="1"/>
</dbReference>
<dbReference type="PANTHER" id="PTHR45629:SF7">
    <property type="entry name" value="DNA EXCISION REPAIR PROTEIN ERCC-6-RELATED"/>
    <property type="match status" value="1"/>
</dbReference>
<dbReference type="EMBL" id="GBBI01003641">
    <property type="protein sequence ID" value="JAC15071.1"/>
    <property type="molecule type" value="mRNA"/>
</dbReference>
<dbReference type="InterPro" id="IPR049730">
    <property type="entry name" value="SNF2/RAD54-like_C"/>
</dbReference>
<dbReference type="AlphaFoldDB" id="A0A023F1Z3"/>
<evidence type="ECO:0000256" key="8">
    <source>
        <dbReference type="ARBA" id="ARBA00024776"/>
    </source>
</evidence>
<keyword evidence="3" id="KW-0132">Cell division</keyword>
<feature type="domain" description="Helicase ATP-binding" evidence="10">
    <location>
        <begin position="220"/>
        <end position="386"/>
    </location>
</feature>
<comment type="subunit">
    <text evidence="1">Interacts (via N-terminus) with spn-A/Rad51.</text>
</comment>
<evidence type="ECO:0000259" key="11">
    <source>
        <dbReference type="PROSITE" id="PS51194"/>
    </source>
</evidence>
<sequence>LPKNISVSTSVGDETKALLQKPSDSCFQNQEQLESLQEVRTEEVICKTIVNVVYGKPSKKKHKTWEGDGVLEIGNKTVTLKDDGGKILGTSSNVKISELSEGSRIFVGNKEVEIIEEIRQGTRSKKRPSENVEQVTRQSLHTNKKIKSLPQEFVPIPHKKKALHSASETLVMPRPDDLHQWEYNLNHEPVVDVIVDPSLNQHLRPHQREGVTFLYRCITGIRSLNFTGAILADEMGLGKTLQTVTLIWTLLRSGPYGGKPFIKRTLIIVPSSLVQNWHNEFIRWIGSHKIRLFVVDKKNKSKDFLESNSPIMIISYEQFVRNIEDIKDVNYDLIVCDEGHRLKNSGIQAANCLNMLPCKKRILLTGTPIQNDLQEYYTLVDFVNPGILGTPIEFRRNFGNAIIASRDPKATEETVKEGKEKADELNRLTNGFILRRTQTVIGSFLPQKNEYVIFCAPSSLQKKIYTMISKIWQERVEEGVPLNFDDINHLSTITMLKKICNHPVLIQSNRIEDHIDVLSKFVDEEMATYSFQEADSGKLALVMTLLKRLYGTKERIVLVSNFTQTLDLFATICDKYKYKYIKFDGSTTLAKRSEIVKIFNSDSSDIYILLLSSKAGGVGLNLIGGSRLILYDSDWNPAVDLQAMARIWREGQKKNVHIYRLLIAGSIEEKIFQRQLTKAGLNESIVDPNCEKSVKLSKEEIMDLFNFTGEEKCLTHEMLKCSCSCDGIIPSGDILNKKENDDEERDCQLSLEKNNYTMPSLRMNQLFQWEHYGAPIQPYLLEEMKMEKGESEITFVFRNKTDYTLYKQ</sequence>
<protein>
    <recommendedName>
        <fullName evidence="2">DNA repair and recombination protein RAD54-like</fullName>
    </recommendedName>
    <alternativeName>
        <fullName evidence="9">Protein okra</fullName>
    </alternativeName>
</protein>
<dbReference type="GO" id="GO:0005634">
    <property type="term" value="C:nucleus"/>
    <property type="evidence" value="ECO:0007669"/>
    <property type="project" value="TreeGrafter"/>
</dbReference>
<organism evidence="12">
    <name type="scientific">Triatoma infestans</name>
    <name type="common">Assassin bug</name>
    <dbReference type="NCBI Taxonomy" id="30076"/>
    <lineage>
        <taxon>Eukaryota</taxon>
        <taxon>Metazoa</taxon>
        <taxon>Ecdysozoa</taxon>
        <taxon>Arthropoda</taxon>
        <taxon>Hexapoda</taxon>
        <taxon>Insecta</taxon>
        <taxon>Pterygota</taxon>
        <taxon>Neoptera</taxon>
        <taxon>Paraneoptera</taxon>
        <taxon>Hemiptera</taxon>
        <taxon>Heteroptera</taxon>
        <taxon>Panheteroptera</taxon>
        <taxon>Cimicomorpha</taxon>
        <taxon>Reduviidae</taxon>
        <taxon>Triatominae</taxon>
        <taxon>Triatoma</taxon>
    </lineage>
</organism>
<dbReference type="GO" id="GO:0051301">
    <property type="term" value="P:cell division"/>
    <property type="evidence" value="ECO:0007669"/>
    <property type="project" value="UniProtKB-KW"/>
</dbReference>
<dbReference type="InterPro" id="IPR050496">
    <property type="entry name" value="SNF2_RAD54_helicase_repair"/>
</dbReference>